<keyword evidence="1" id="KW-0175">Coiled coil</keyword>
<sequence>MAISRGNSPTPQEMKELLKKKDNEIESMRDLLGSWGNMTLLRQRLEETKGQLGWDRIRELEVASKKREKDIDRMKERMREYETILEEIHQESLERLRAFETVITRLDEFIAFPHPDRPEFENKEIRVICSRFASLWETDREQLASRLLGRHCTILLPSHKLGDGCSDHLPLLSD</sequence>
<keyword evidence="3" id="KW-1185">Reference proteome</keyword>
<proteinExistence type="predicted"/>
<evidence type="ECO:0000313" key="3">
    <source>
        <dbReference type="Proteomes" id="UP000054166"/>
    </source>
</evidence>
<gene>
    <name evidence="2" type="ORF">PILCRDRAFT_90464</name>
</gene>
<feature type="coiled-coil region" evidence="1">
    <location>
        <begin position="57"/>
        <end position="91"/>
    </location>
</feature>
<accession>A0A0C3F2E0</accession>
<organism evidence="2 3">
    <name type="scientific">Piloderma croceum (strain F 1598)</name>
    <dbReference type="NCBI Taxonomy" id="765440"/>
    <lineage>
        <taxon>Eukaryota</taxon>
        <taxon>Fungi</taxon>
        <taxon>Dikarya</taxon>
        <taxon>Basidiomycota</taxon>
        <taxon>Agaricomycotina</taxon>
        <taxon>Agaricomycetes</taxon>
        <taxon>Agaricomycetidae</taxon>
        <taxon>Atheliales</taxon>
        <taxon>Atheliaceae</taxon>
        <taxon>Piloderma</taxon>
    </lineage>
</organism>
<dbReference type="EMBL" id="KN833013">
    <property type="protein sequence ID" value="KIM78975.1"/>
    <property type="molecule type" value="Genomic_DNA"/>
</dbReference>
<dbReference type="HOGENOM" id="CLU_1540647_0_0_1"/>
<reference evidence="2 3" key="1">
    <citation type="submission" date="2014-04" db="EMBL/GenBank/DDBJ databases">
        <authorList>
            <consortium name="DOE Joint Genome Institute"/>
            <person name="Kuo A."/>
            <person name="Tarkka M."/>
            <person name="Buscot F."/>
            <person name="Kohler A."/>
            <person name="Nagy L.G."/>
            <person name="Floudas D."/>
            <person name="Copeland A."/>
            <person name="Barry K.W."/>
            <person name="Cichocki N."/>
            <person name="Veneault-Fourrey C."/>
            <person name="LaButti K."/>
            <person name="Lindquist E.A."/>
            <person name="Lipzen A."/>
            <person name="Lundell T."/>
            <person name="Morin E."/>
            <person name="Murat C."/>
            <person name="Sun H."/>
            <person name="Tunlid A."/>
            <person name="Henrissat B."/>
            <person name="Grigoriev I.V."/>
            <person name="Hibbett D.S."/>
            <person name="Martin F."/>
            <person name="Nordberg H.P."/>
            <person name="Cantor M.N."/>
            <person name="Hua S.X."/>
        </authorList>
    </citation>
    <scope>NUCLEOTIDE SEQUENCE [LARGE SCALE GENOMIC DNA]</scope>
    <source>
        <strain evidence="2 3">F 1598</strain>
    </source>
</reference>
<protein>
    <submittedName>
        <fullName evidence="2">Uncharacterized protein</fullName>
    </submittedName>
</protein>
<dbReference type="Proteomes" id="UP000054166">
    <property type="component" value="Unassembled WGS sequence"/>
</dbReference>
<evidence type="ECO:0000313" key="2">
    <source>
        <dbReference type="EMBL" id="KIM78975.1"/>
    </source>
</evidence>
<evidence type="ECO:0000256" key="1">
    <source>
        <dbReference type="SAM" id="Coils"/>
    </source>
</evidence>
<dbReference type="InParanoid" id="A0A0C3F2E0"/>
<name>A0A0C3F2E0_PILCF</name>
<dbReference type="AlphaFoldDB" id="A0A0C3F2E0"/>
<reference evidence="3" key="2">
    <citation type="submission" date="2015-01" db="EMBL/GenBank/DDBJ databases">
        <title>Evolutionary Origins and Diversification of the Mycorrhizal Mutualists.</title>
        <authorList>
            <consortium name="DOE Joint Genome Institute"/>
            <consortium name="Mycorrhizal Genomics Consortium"/>
            <person name="Kohler A."/>
            <person name="Kuo A."/>
            <person name="Nagy L.G."/>
            <person name="Floudas D."/>
            <person name="Copeland A."/>
            <person name="Barry K.W."/>
            <person name="Cichocki N."/>
            <person name="Veneault-Fourrey C."/>
            <person name="LaButti K."/>
            <person name="Lindquist E.A."/>
            <person name="Lipzen A."/>
            <person name="Lundell T."/>
            <person name="Morin E."/>
            <person name="Murat C."/>
            <person name="Riley R."/>
            <person name="Ohm R."/>
            <person name="Sun H."/>
            <person name="Tunlid A."/>
            <person name="Henrissat B."/>
            <person name="Grigoriev I.V."/>
            <person name="Hibbett D.S."/>
            <person name="Martin F."/>
        </authorList>
    </citation>
    <scope>NUCLEOTIDE SEQUENCE [LARGE SCALE GENOMIC DNA]</scope>
    <source>
        <strain evidence="3">F 1598</strain>
    </source>
</reference>